<proteinExistence type="inferred from homology"/>
<comment type="caution">
    <text evidence="5">The sequence shown here is derived from an EMBL/GenBank/DDBJ whole genome shotgun (WGS) entry which is preliminary data.</text>
</comment>
<comment type="similarity">
    <text evidence="4">Belongs to the glycosyl hydrolase 100 family.</text>
</comment>
<dbReference type="GO" id="GO:0004575">
    <property type="term" value="F:sucrose alpha-glucosidase activity"/>
    <property type="evidence" value="ECO:0007669"/>
    <property type="project" value="TreeGrafter"/>
</dbReference>
<comment type="function">
    <text evidence="4">Invertase that cleaves sucrose into glucose and fructose.</text>
</comment>
<dbReference type="GO" id="GO:0005987">
    <property type="term" value="P:sucrose catabolic process"/>
    <property type="evidence" value="ECO:0007669"/>
    <property type="project" value="TreeGrafter"/>
</dbReference>
<evidence type="ECO:0000256" key="2">
    <source>
        <dbReference type="ARBA" id="ARBA00023277"/>
    </source>
</evidence>
<evidence type="ECO:0000313" key="5">
    <source>
        <dbReference type="EMBL" id="KAK7361632.1"/>
    </source>
</evidence>
<dbReference type="AlphaFoldDB" id="A0AAN9MVT1"/>
<dbReference type="PANTHER" id="PTHR31916:SF40">
    <property type="entry name" value="ALKALINE_NEUTRAL INVERTASE B-RELATED"/>
    <property type="match status" value="1"/>
</dbReference>
<dbReference type="InterPro" id="IPR024746">
    <property type="entry name" value="Glyco_hydro_100"/>
</dbReference>
<name>A0AAN9MVT1_CANGL</name>
<dbReference type="EC" id="3.2.1.26" evidence="4"/>
<dbReference type="PANTHER" id="PTHR31916">
    <property type="match status" value="1"/>
</dbReference>
<comment type="catalytic activity">
    <reaction evidence="4">
        <text>Hydrolysis of terminal non-reducing beta-D-fructofuranoside residues in beta-D-fructofuranosides.</text>
        <dbReference type="EC" id="3.2.1.26"/>
    </reaction>
</comment>
<keyword evidence="3 4" id="KW-0326">Glycosidase</keyword>
<dbReference type="Pfam" id="PF12899">
    <property type="entry name" value="Glyco_hydro_100"/>
    <property type="match status" value="1"/>
</dbReference>
<dbReference type="EMBL" id="JAYMYQ010000001">
    <property type="protein sequence ID" value="KAK7361632.1"/>
    <property type="molecule type" value="Genomic_DNA"/>
</dbReference>
<gene>
    <name evidence="5" type="ORF">VNO77_03703</name>
</gene>
<evidence type="ECO:0000256" key="3">
    <source>
        <dbReference type="ARBA" id="ARBA00023295"/>
    </source>
</evidence>
<keyword evidence="1 4" id="KW-0378">Hydrolase</keyword>
<organism evidence="5 6">
    <name type="scientific">Canavalia gladiata</name>
    <name type="common">Sword bean</name>
    <name type="synonym">Dolichos gladiatus</name>
    <dbReference type="NCBI Taxonomy" id="3824"/>
    <lineage>
        <taxon>Eukaryota</taxon>
        <taxon>Viridiplantae</taxon>
        <taxon>Streptophyta</taxon>
        <taxon>Embryophyta</taxon>
        <taxon>Tracheophyta</taxon>
        <taxon>Spermatophyta</taxon>
        <taxon>Magnoliopsida</taxon>
        <taxon>eudicotyledons</taxon>
        <taxon>Gunneridae</taxon>
        <taxon>Pentapetalae</taxon>
        <taxon>rosids</taxon>
        <taxon>fabids</taxon>
        <taxon>Fabales</taxon>
        <taxon>Fabaceae</taxon>
        <taxon>Papilionoideae</taxon>
        <taxon>50 kb inversion clade</taxon>
        <taxon>NPAAA clade</taxon>
        <taxon>indigoferoid/millettioid clade</taxon>
        <taxon>Phaseoleae</taxon>
        <taxon>Canavalia</taxon>
    </lineage>
</organism>
<sequence length="526" mass="60371">MRRRGISKVRKGENSEAEFTILERSRSYLLSPIKLAKLGTHQGVARILPHHQGLMLSPKNIRNSRLTLKPCSTILSESRYLLFFRSTKALCSELETDKEGLDFSRVLDKPRNIERCKSYEERSFSELSKHAENSSHLLDHLDNAVSLLPKSSVNTPRSLVLDPHLIISEGWKALRRSLVYFHGQPVGIIAALDSSNEKVNYDQTLRPQSWEEKIDRFHIAEGVMPASFKVFHDPVRNHKTLIADFGESAKGRVAPVDSGFRSIILLRAYTKSMGDTSLAELPECQKGMHLILNLCLSEVFDTFPTLLCADGCCMIDRRMGVYGYPIEIQALFFMALRCALQLLKEDTEGKEFMDRNAKRLHTLSYHLRSYFWLDLKQLNDVYRFKIEEYSHTAVNKFNVIPDSLPDWVFNFMPLLGGYFIGNASPARMDFGWFALPLSRLDDPKLQNMPLNMIQQANMSWKMILRIYFPLLDMKFMTRKLPSDQVLRSHLITNRTHLPAILTPFSALKIHKHRAPITKALWVGCQS</sequence>
<evidence type="ECO:0000313" key="6">
    <source>
        <dbReference type="Proteomes" id="UP001367508"/>
    </source>
</evidence>
<accession>A0AAN9MVT1</accession>
<dbReference type="Proteomes" id="UP001367508">
    <property type="component" value="Unassembled WGS sequence"/>
</dbReference>
<evidence type="ECO:0000256" key="1">
    <source>
        <dbReference type="ARBA" id="ARBA00022801"/>
    </source>
</evidence>
<evidence type="ECO:0000256" key="4">
    <source>
        <dbReference type="RuleBase" id="RU367047"/>
    </source>
</evidence>
<dbReference type="InterPro" id="IPR008928">
    <property type="entry name" value="6-hairpin_glycosidase_sf"/>
</dbReference>
<reference evidence="5 6" key="1">
    <citation type="submission" date="2024-01" db="EMBL/GenBank/DDBJ databases">
        <title>The genomes of 5 underutilized Papilionoideae crops provide insights into root nodulation and disease resistanc.</title>
        <authorList>
            <person name="Jiang F."/>
        </authorList>
    </citation>
    <scope>NUCLEOTIDE SEQUENCE [LARGE SCALE GENOMIC DNA]</scope>
    <source>
        <strain evidence="5">LVBAO_FW01</strain>
        <tissue evidence="5">Leaves</tissue>
    </source>
</reference>
<keyword evidence="2 4" id="KW-0119">Carbohydrate metabolism</keyword>
<dbReference type="SUPFAM" id="SSF48208">
    <property type="entry name" value="Six-hairpin glycosidases"/>
    <property type="match status" value="1"/>
</dbReference>
<keyword evidence="6" id="KW-1185">Reference proteome</keyword>
<protein>
    <recommendedName>
        <fullName evidence="4">Alkaline/neutral invertase</fullName>
        <ecNumber evidence="4">3.2.1.26</ecNumber>
    </recommendedName>
</protein>
<dbReference type="GO" id="GO:0033926">
    <property type="term" value="F:endo-alpha-N-acetylgalactosaminidase activity"/>
    <property type="evidence" value="ECO:0007669"/>
    <property type="project" value="UniProtKB-UniRule"/>
</dbReference>